<accession>A0ABW0KK60</accession>
<gene>
    <name evidence="1" type="ORF">ACFQDI_03180</name>
</gene>
<dbReference type="RefSeq" id="WP_377163327.1">
    <property type="nucleotide sequence ID" value="NZ_JBHSMQ010000001.1"/>
</dbReference>
<proteinExistence type="predicted"/>
<sequence length="90" mass="10321">MEWLIQLSNQPSQFSVTHEFLGYGTAHPFNLQASFKLQFGEYRYIPTFDNTEQFRSPYTEPVLPDEAEALANKALAHAFAEIKRHSGSQE</sequence>
<evidence type="ECO:0000313" key="2">
    <source>
        <dbReference type="Proteomes" id="UP001596052"/>
    </source>
</evidence>
<dbReference type="Proteomes" id="UP001596052">
    <property type="component" value="Unassembled WGS sequence"/>
</dbReference>
<name>A0ABW0KK60_9BACT</name>
<comment type="caution">
    <text evidence="1">The sequence shown here is derived from an EMBL/GenBank/DDBJ whole genome shotgun (WGS) entry which is preliminary data.</text>
</comment>
<protein>
    <submittedName>
        <fullName evidence="1">Uncharacterized protein</fullName>
    </submittedName>
</protein>
<dbReference type="EMBL" id="JBHSMQ010000001">
    <property type="protein sequence ID" value="MFC5453849.1"/>
    <property type="molecule type" value="Genomic_DNA"/>
</dbReference>
<keyword evidence="2" id="KW-1185">Reference proteome</keyword>
<organism evidence="1 2">
    <name type="scientific">Prosthecobacter fluviatilis</name>
    <dbReference type="NCBI Taxonomy" id="445931"/>
    <lineage>
        <taxon>Bacteria</taxon>
        <taxon>Pseudomonadati</taxon>
        <taxon>Verrucomicrobiota</taxon>
        <taxon>Verrucomicrobiia</taxon>
        <taxon>Verrucomicrobiales</taxon>
        <taxon>Verrucomicrobiaceae</taxon>
        <taxon>Prosthecobacter</taxon>
    </lineage>
</organism>
<reference evidence="2" key="1">
    <citation type="journal article" date="2019" name="Int. J. Syst. Evol. Microbiol.">
        <title>The Global Catalogue of Microorganisms (GCM) 10K type strain sequencing project: providing services to taxonomists for standard genome sequencing and annotation.</title>
        <authorList>
            <consortium name="The Broad Institute Genomics Platform"/>
            <consortium name="The Broad Institute Genome Sequencing Center for Infectious Disease"/>
            <person name="Wu L."/>
            <person name="Ma J."/>
        </authorList>
    </citation>
    <scope>NUCLEOTIDE SEQUENCE [LARGE SCALE GENOMIC DNA]</scope>
    <source>
        <strain evidence="2">CGMCC 4.1469</strain>
    </source>
</reference>
<evidence type="ECO:0000313" key="1">
    <source>
        <dbReference type="EMBL" id="MFC5453849.1"/>
    </source>
</evidence>